<reference evidence="1 2" key="1">
    <citation type="submission" date="2020-02" db="EMBL/GenBank/DDBJ databases">
        <title>Comparative genomics of sulfur disproportionating microorganisms.</title>
        <authorList>
            <person name="Ward L.M."/>
            <person name="Bertran E."/>
            <person name="Johnston D.T."/>
        </authorList>
    </citation>
    <scope>NUCLEOTIDE SEQUENCE [LARGE SCALE GENOMIC DNA]</scope>
    <source>
        <strain evidence="1 2">DSM 100025</strain>
    </source>
</reference>
<gene>
    <name evidence="1" type="ORF">G3N55_05070</name>
</gene>
<organism evidence="1 2">
    <name type="scientific">Dissulfurirhabdus thermomarina</name>
    <dbReference type="NCBI Taxonomy" id="1765737"/>
    <lineage>
        <taxon>Bacteria</taxon>
        <taxon>Deltaproteobacteria</taxon>
        <taxon>Dissulfurirhabdaceae</taxon>
        <taxon>Dissulfurirhabdus</taxon>
    </lineage>
</organism>
<accession>A0A6N9TUN1</accession>
<proteinExistence type="predicted"/>
<keyword evidence="2" id="KW-1185">Reference proteome</keyword>
<dbReference type="RefSeq" id="WP_163298360.1">
    <property type="nucleotide sequence ID" value="NZ_JAAGRR010000041.1"/>
</dbReference>
<dbReference type="EMBL" id="JAAGRR010000041">
    <property type="protein sequence ID" value="NDY42216.1"/>
    <property type="molecule type" value="Genomic_DNA"/>
</dbReference>
<comment type="caution">
    <text evidence="1">The sequence shown here is derived from an EMBL/GenBank/DDBJ whole genome shotgun (WGS) entry which is preliminary data.</text>
</comment>
<sequence length="245" mass="29042">MTQDIAQALAYQVKQEIAQQYFGFRKVIERDRQRLEDWIRRLNRDYEEKVGRDLARMYTLLQRPELIDRFLALAGFEDRPFYDPYVAGSPTIRRRLLRRIHRHGWTDRGRFWHLVEESYRRLFRDVYAYHDDWEAAREEAAVINEEIRKFTEKFALDEIVAFIQELDRRTEAVSVLGGETAAGSVEALQEKMALAPLPPLEERAPRLPYLPAPDRIRDDLKALAYEAFAAQEPGFRRLLREDEEA</sequence>
<dbReference type="AlphaFoldDB" id="A0A6N9TUN1"/>
<protein>
    <submittedName>
        <fullName evidence="1">Uncharacterized protein</fullName>
    </submittedName>
</protein>
<evidence type="ECO:0000313" key="2">
    <source>
        <dbReference type="Proteomes" id="UP000469346"/>
    </source>
</evidence>
<evidence type="ECO:0000313" key="1">
    <source>
        <dbReference type="EMBL" id="NDY42216.1"/>
    </source>
</evidence>
<dbReference type="Proteomes" id="UP000469346">
    <property type="component" value="Unassembled WGS sequence"/>
</dbReference>
<name>A0A6N9TUN1_DISTH</name>